<dbReference type="EMBL" id="JAAMPI010000750">
    <property type="protein sequence ID" value="KAF4628876.1"/>
    <property type="molecule type" value="Genomic_DNA"/>
</dbReference>
<proteinExistence type="predicted"/>
<sequence>MALHDSDLLVVGIDLGMTRTGVAYSWNRRPFKIIQTWPGGPDRLPRARDGKVPTTLMYKEGDTEGGGDLQQWGFGCDFNQPRVEWFKRYLDPQVLQAFQIANPTEAYTSEAIARFYKDFLANLYDHLKWVIRSQDGNWRRAKVEFLFSVPSTFKSPAISEKYLRYIEEAGFGRGGPNHTVEISLTEPEAAAVYTVTESARGYQPNEILIVVDSGGGTTDLCIFEMTGTLEQPSFNEMLPVNGIDIGSTNIDLAFQRLVLDRMQRAGLDVTDNPDWKMINSDEYEVQKCNFGTPGSQTPYISIRVPTLPDDYTNDAFGISRGRMLFTSDDFKSLFDPQIIAIESAIRAHLDTFGRIHSQKQVNHLVLCGGLGSSAYLRTELSQRLITGSPHDRARRMEILVSDDPQLAVMKGLVIDRLKKLETGQPVLRIRRARISYGILSAVPYDPKYHEGEEVVTDPVDGRQYANNMIKWIIKKGDRITPNKLIDLHKWTTAYNPGETVRIKSDQIVISHAEEYELPESLLDSGVEHLCEITSDFSRVRDRELKAAYKPRTWHQLRGELYYLLEYDVKVLLGPADIKFQLWFKGRRYENEDQSLSLQWVEDSRSDAELRQRRLRRIRGVHQMVNIQ</sequence>
<dbReference type="Gene3D" id="3.90.640.10">
    <property type="entry name" value="Actin, Chain A, domain 4"/>
    <property type="match status" value="1"/>
</dbReference>
<dbReference type="CDD" id="cd10170">
    <property type="entry name" value="ASKHA_NBD_HSP70"/>
    <property type="match status" value="1"/>
</dbReference>
<dbReference type="AlphaFoldDB" id="A0A8H4RGI5"/>
<name>A0A8H4RGI5_9HELO</name>
<organism evidence="1 2">
    <name type="scientific">Cudoniella acicularis</name>
    <dbReference type="NCBI Taxonomy" id="354080"/>
    <lineage>
        <taxon>Eukaryota</taxon>
        <taxon>Fungi</taxon>
        <taxon>Dikarya</taxon>
        <taxon>Ascomycota</taxon>
        <taxon>Pezizomycotina</taxon>
        <taxon>Leotiomycetes</taxon>
        <taxon>Helotiales</taxon>
        <taxon>Tricladiaceae</taxon>
        <taxon>Cudoniella</taxon>
    </lineage>
</organism>
<keyword evidence="2" id="KW-1185">Reference proteome</keyword>
<dbReference type="OrthoDB" id="2394218at2759"/>
<dbReference type="Gene3D" id="3.30.420.40">
    <property type="match status" value="2"/>
</dbReference>
<evidence type="ECO:0000313" key="2">
    <source>
        <dbReference type="Proteomes" id="UP000566819"/>
    </source>
</evidence>
<dbReference type="PANTHER" id="PTHR42749">
    <property type="entry name" value="CELL SHAPE-DETERMINING PROTEIN MREB"/>
    <property type="match status" value="1"/>
</dbReference>
<reference evidence="1 2" key="1">
    <citation type="submission" date="2020-03" db="EMBL/GenBank/DDBJ databases">
        <title>Draft Genome Sequence of Cudoniella acicularis.</title>
        <authorList>
            <person name="Buettner E."/>
            <person name="Kellner H."/>
        </authorList>
    </citation>
    <scope>NUCLEOTIDE SEQUENCE [LARGE SCALE GENOMIC DNA]</scope>
    <source>
        <strain evidence="1 2">DSM 108380</strain>
    </source>
</reference>
<protein>
    <submittedName>
        <fullName evidence="1">Uncharacterized protein</fullName>
    </submittedName>
</protein>
<accession>A0A8H4RGI5</accession>
<dbReference type="SUPFAM" id="SSF53067">
    <property type="entry name" value="Actin-like ATPase domain"/>
    <property type="match status" value="2"/>
</dbReference>
<dbReference type="PANTHER" id="PTHR42749:SF1">
    <property type="entry name" value="CELL SHAPE-DETERMINING PROTEIN MREB"/>
    <property type="match status" value="1"/>
</dbReference>
<comment type="caution">
    <text evidence="1">The sequence shown here is derived from an EMBL/GenBank/DDBJ whole genome shotgun (WGS) entry which is preliminary data.</text>
</comment>
<gene>
    <name evidence="1" type="ORF">G7Y89_g9275</name>
</gene>
<dbReference type="Proteomes" id="UP000566819">
    <property type="component" value="Unassembled WGS sequence"/>
</dbReference>
<evidence type="ECO:0000313" key="1">
    <source>
        <dbReference type="EMBL" id="KAF4628876.1"/>
    </source>
</evidence>
<dbReference type="InterPro" id="IPR043129">
    <property type="entry name" value="ATPase_NBD"/>
</dbReference>